<evidence type="ECO:0000313" key="3">
    <source>
        <dbReference type="Proteomes" id="UP000430146"/>
    </source>
</evidence>
<dbReference type="RefSeq" id="WP_159228884.1">
    <property type="nucleotide sequence ID" value="NZ_CACSIP010000002.1"/>
</dbReference>
<dbReference type="EC" id="4.2.1.17" evidence="2"/>
<dbReference type="Proteomes" id="UP000430146">
    <property type="component" value="Unassembled WGS sequence"/>
</dbReference>
<name>A0A5S9NG67_MYCVN</name>
<dbReference type="CDD" id="cd06558">
    <property type="entry name" value="crotonase-like"/>
    <property type="match status" value="1"/>
</dbReference>
<dbReference type="PANTHER" id="PTHR42964">
    <property type="entry name" value="ENOYL-COA HYDRATASE"/>
    <property type="match status" value="1"/>
</dbReference>
<dbReference type="GO" id="GO:0004300">
    <property type="term" value="F:enoyl-CoA hydratase activity"/>
    <property type="evidence" value="ECO:0007669"/>
    <property type="project" value="UniProtKB-EC"/>
</dbReference>
<dbReference type="AlphaFoldDB" id="A0A5S9NG67"/>
<dbReference type="SUPFAM" id="SSF52096">
    <property type="entry name" value="ClpP/crotonase"/>
    <property type="match status" value="1"/>
</dbReference>
<dbReference type="InterPro" id="IPR029045">
    <property type="entry name" value="ClpP/crotonase-like_dom_sf"/>
</dbReference>
<sequence length="264" mass="27435">MAGGPVLLDLEDNGVATIRLNRPEAANAMDVPLLSALHAALLRCHAEPGVRVVVLTGSGNNFCSGGDVGDFLAHADRLPSHIKEVSSWFQTVSSMLIGLDVPVVAAVQGYAAGGGGLGLVGSCDFVIAGESARFMSGAVRVGMIPDGGLTTVLTQLVGLRKAFELTLTNVTIDADEALRIGLITRVVPDDALMDEALALARSLLAMAPMALAECKHLLWNGIGSTIAHALTEEARAVIRLAGTRDCIEGLHAVADRRRPAFGGR</sequence>
<evidence type="ECO:0000313" key="2">
    <source>
        <dbReference type="EMBL" id="CAA0089398.1"/>
    </source>
</evidence>
<dbReference type="InterPro" id="IPR001753">
    <property type="entry name" value="Enoyl-CoA_hydra/iso"/>
</dbReference>
<dbReference type="EMBL" id="CACSIP010000002">
    <property type="protein sequence ID" value="CAA0089398.1"/>
    <property type="molecule type" value="Genomic_DNA"/>
</dbReference>
<proteinExistence type="inferred from homology"/>
<gene>
    <name evidence="2" type="primary">echA8_7</name>
    <name evidence="2" type="ORF">AELLOGFF_02545</name>
</gene>
<dbReference type="Gene3D" id="3.90.226.10">
    <property type="entry name" value="2-enoyl-CoA Hydratase, Chain A, domain 1"/>
    <property type="match status" value="1"/>
</dbReference>
<dbReference type="InterPro" id="IPR051683">
    <property type="entry name" value="Enoyl-CoA_Hydratase/Isomerase"/>
</dbReference>
<dbReference type="OrthoDB" id="3473569at2"/>
<dbReference type="Pfam" id="PF00378">
    <property type="entry name" value="ECH_1"/>
    <property type="match status" value="1"/>
</dbReference>
<comment type="similarity">
    <text evidence="1">Belongs to the enoyl-CoA hydratase/isomerase family.</text>
</comment>
<organism evidence="2 3">
    <name type="scientific">Mycolicibacterium vanbaalenii</name>
    <name type="common">Mycobacterium vanbaalenii</name>
    <dbReference type="NCBI Taxonomy" id="110539"/>
    <lineage>
        <taxon>Bacteria</taxon>
        <taxon>Bacillati</taxon>
        <taxon>Actinomycetota</taxon>
        <taxon>Actinomycetes</taxon>
        <taxon>Mycobacteriales</taxon>
        <taxon>Mycobacteriaceae</taxon>
        <taxon>Mycolicibacterium</taxon>
    </lineage>
</organism>
<dbReference type="GO" id="GO:0008300">
    <property type="term" value="P:isoprenoid catabolic process"/>
    <property type="evidence" value="ECO:0007669"/>
    <property type="project" value="TreeGrafter"/>
</dbReference>
<reference evidence="2 3" key="1">
    <citation type="submission" date="2019-11" db="EMBL/GenBank/DDBJ databases">
        <authorList>
            <person name="Holert J."/>
        </authorList>
    </citation>
    <scope>NUCLEOTIDE SEQUENCE [LARGE SCALE GENOMIC DNA]</scope>
    <source>
        <strain evidence="2">BC8_1</strain>
    </source>
</reference>
<evidence type="ECO:0000256" key="1">
    <source>
        <dbReference type="ARBA" id="ARBA00005254"/>
    </source>
</evidence>
<dbReference type="PANTHER" id="PTHR42964:SF1">
    <property type="entry name" value="POLYKETIDE BIOSYNTHESIS ENOYL-COA HYDRATASE PKSH-RELATED"/>
    <property type="match status" value="1"/>
</dbReference>
<accession>A0A5S9NG67</accession>
<keyword evidence="2" id="KW-0456">Lyase</keyword>
<keyword evidence="3" id="KW-1185">Reference proteome</keyword>
<protein>
    <submittedName>
        <fullName evidence="2">Putative enoyl-CoA hydratase echA8</fullName>
        <ecNumber evidence="2">4.2.1.17</ecNumber>
    </submittedName>
</protein>